<keyword evidence="3" id="KW-1185">Reference proteome</keyword>
<feature type="transmembrane region" description="Helical" evidence="1">
    <location>
        <begin position="108"/>
        <end position="132"/>
    </location>
</feature>
<feature type="transmembrane region" description="Helical" evidence="1">
    <location>
        <begin position="7"/>
        <end position="26"/>
    </location>
</feature>
<dbReference type="EMBL" id="LAYZ01000003">
    <property type="protein sequence ID" value="KKK34719.1"/>
    <property type="molecule type" value="Genomic_DNA"/>
</dbReference>
<keyword evidence="1" id="KW-0472">Membrane</keyword>
<dbReference type="Proteomes" id="UP000034287">
    <property type="component" value="Unassembled WGS sequence"/>
</dbReference>
<evidence type="ECO:0000313" key="3">
    <source>
        <dbReference type="Proteomes" id="UP000034287"/>
    </source>
</evidence>
<dbReference type="STRING" id="1432562.WN59_06735"/>
<dbReference type="AlphaFoldDB" id="A0A0M2SJ47"/>
<keyword evidence="1" id="KW-1133">Transmembrane helix</keyword>
<feature type="transmembrane region" description="Helical" evidence="1">
    <location>
        <begin position="38"/>
        <end position="59"/>
    </location>
</feature>
<evidence type="ECO:0000313" key="2">
    <source>
        <dbReference type="EMBL" id="KKK34719.1"/>
    </source>
</evidence>
<protein>
    <submittedName>
        <fullName evidence="2">Uncharacterized protein</fullName>
    </submittedName>
</protein>
<sequence>MNIIKYISVIIAVVTLLFMNWNIYLADCQSQERVLDNLVNINTTIIGFLITLIGIIAAIRNVTIVNDYMNDHGNKFKRILYITMLSGLIAIILILTILSLIYMPIRNLLLILMLVSQIIFLLSCILIISNMIDMIFIKQENRFSEEDAYK</sequence>
<feature type="transmembrane region" description="Helical" evidence="1">
    <location>
        <begin position="79"/>
        <end position="102"/>
    </location>
</feature>
<gene>
    <name evidence="2" type="ORF">WN59_06735</name>
</gene>
<reference evidence="2 3" key="1">
    <citation type="submission" date="2015-04" db="EMBL/GenBank/DDBJ databases">
        <title>Taxonomic description and genome sequence of Salinicoccus sediminis sp. nov., a novel hyper halotolerant bacterium isolated from marine sediment.</title>
        <authorList>
            <person name="Mathan Kumar R."/>
            <person name="Kaur G."/>
            <person name="Kumar N."/>
            <person name="Kumar A."/>
            <person name="Singh N.K."/>
            <person name="Kaur N."/>
            <person name="Mayilraj S."/>
        </authorList>
    </citation>
    <scope>NUCLEOTIDE SEQUENCE [LARGE SCALE GENOMIC DNA]</scope>
    <source>
        <strain evidence="2 3">SV-16</strain>
    </source>
</reference>
<name>A0A0M2SJ47_9STAP</name>
<proteinExistence type="predicted"/>
<comment type="caution">
    <text evidence="2">The sequence shown here is derived from an EMBL/GenBank/DDBJ whole genome shotgun (WGS) entry which is preliminary data.</text>
</comment>
<organism evidence="2 3">
    <name type="scientific">Salinicoccus sediminis</name>
    <dbReference type="NCBI Taxonomy" id="1432562"/>
    <lineage>
        <taxon>Bacteria</taxon>
        <taxon>Bacillati</taxon>
        <taxon>Bacillota</taxon>
        <taxon>Bacilli</taxon>
        <taxon>Bacillales</taxon>
        <taxon>Staphylococcaceae</taxon>
        <taxon>Salinicoccus</taxon>
    </lineage>
</organism>
<accession>A0A0M2SJ47</accession>
<evidence type="ECO:0000256" key="1">
    <source>
        <dbReference type="SAM" id="Phobius"/>
    </source>
</evidence>
<keyword evidence="1" id="KW-0812">Transmembrane</keyword>
<dbReference type="PATRIC" id="fig|1432562.3.peg.1341"/>